<sequence>MGAPAKKNDSDDSIQKVIVTNRRATFDYAVEDKFEGGLVLVGSEVKSMRDGKVELVDAYASVENGELWLKQMYIAPFERAVAFPHEPRRSRKVLVRKSEIARIDRAIAREGYTLVPLRLYFKRGHVKVELGLAKGKKTQDKRRDIASKTAEREARAAMGRARKERG</sequence>
<dbReference type="InterPro" id="IPR000037">
    <property type="entry name" value="SsrA-bd_prot"/>
</dbReference>
<comment type="subcellular location">
    <subcellularLocation>
        <location evidence="3">Cytoplasm</location>
    </subcellularLocation>
    <text evidence="3">The tmRNA-SmpB complex associates with stalled 70S ribosomes.</text>
</comment>
<comment type="function">
    <text evidence="3">Required for rescue of stalled ribosomes mediated by trans-translation. Binds to transfer-messenger RNA (tmRNA), required for stable association of tmRNA with ribosomes. tmRNA and SmpB together mimic tRNA shape, replacing the anticodon stem-loop with SmpB. tmRNA is encoded by the ssrA gene; the 2 termini fold to resemble tRNA(Ala) and it encodes a 'tag peptide', a short internal open reading frame. During trans-translation Ala-aminoacylated tmRNA acts like a tRNA, entering the A-site of stalled ribosomes, displacing the stalled mRNA. The ribosome then switches to translate the ORF on the tmRNA; the nascent peptide is terminated with the 'tag peptide' encoded by the tmRNA and targeted for degradation. The ribosome is freed to recommence translation, which seems to be the essential function of trans-translation.</text>
</comment>
<accession>A0A0K1QFY6</accession>
<protein>
    <recommendedName>
        <fullName evidence="3">SsrA-binding protein</fullName>
    </recommendedName>
    <alternativeName>
        <fullName evidence="3">Small protein B</fullName>
    </alternativeName>
</protein>
<dbReference type="PANTHER" id="PTHR30308:SF2">
    <property type="entry name" value="SSRA-BINDING PROTEIN"/>
    <property type="match status" value="1"/>
</dbReference>
<evidence type="ECO:0000313" key="6">
    <source>
        <dbReference type="Proteomes" id="UP000064967"/>
    </source>
</evidence>
<dbReference type="PANTHER" id="PTHR30308">
    <property type="entry name" value="TMRNA-BINDING COMPONENT OF TRANS-TRANSLATION TAGGING COMPLEX"/>
    <property type="match status" value="1"/>
</dbReference>
<dbReference type="GO" id="GO:0003723">
    <property type="term" value="F:RNA binding"/>
    <property type="evidence" value="ECO:0007669"/>
    <property type="project" value="UniProtKB-UniRule"/>
</dbReference>
<feature type="region of interest" description="Disordered" evidence="4">
    <location>
        <begin position="136"/>
        <end position="166"/>
    </location>
</feature>
<dbReference type="NCBIfam" id="TIGR00086">
    <property type="entry name" value="smpB"/>
    <property type="match status" value="1"/>
</dbReference>
<keyword evidence="2 3" id="KW-0694">RNA-binding</keyword>
<keyword evidence="6" id="KW-1185">Reference proteome</keyword>
<evidence type="ECO:0000256" key="3">
    <source>
        <dbReference type="HAMAP-Rule" id="MF_00023"/>
    </source>
</evidence>
<dbReference type="EMBL" id="CP012333">
    <property type="protein sequence ID" value="AKV04686.1"/>
    <property type="molecule type" value="Genomic_DNA"/>
</dbReference>
<reference evidence="5 6" key="1">
    <citation type="submission" date="2015-08" db="EMBL/GenBank/DDBJ databases">
        <authorList>
            <person name="Babu N.S."/>
            <person name="Beckwith C.J."/>
            <person name="Beseler K.G."/>
            <person name="Brison A."/>
            <person name="Carone J.V."/>
            <person name="Caskin T.P."/>
            <person name="Diamond M."/>
            <person name="Durham M.E."/>
            <person name="Foxe J.M."/>
            <person name="Go M."/>
            <person name="Henderson B.A."/>
            <person name="Jones I.B."/>
            <person name="McGettigan J.A."/>
            <person name="Micheletti S.J."/>
            <person name="Nasrallah M.E."/>
            <person name="Ortiz D."/>
            <person name="Piller C.R."/>
            <person name="Privatt S.R."/>
            <person name="Schneider S.L."/>
            <person name="Sharp S."/>
            <person name="Smith T.C."/>
            <person name="Stanton J.D."/>
            <person name="Ullery H.E."/>
            <person name="Wilson R.J."/>
            <person name="Serrano M.G."/>
            <person name="Buck G."/>
            <person name="Lee V."/>
            <person name="Wang Y."/>
            <person name="Carvalho R."/>
            <person name="Voegtly L."/>
            <person name="Shi R."/>
            <person name="Duckworth R."/>
            <person name="Johnson A."/>
            <person name="Loviza R."/>
            <person name="Walstead R."/>
            <person name="Shah Z."/>
            <person name="Kiflezghi M."/>
            <person name="Wade K."/>
            <person name="Ball S.L."/>
            <person name="Bradley K.W."/>
            <person name="Asai D.J."/>
            <person name="Bowman C.A."/>
            <person name="Russell D.A."/>
            <person name="Pope W.H."/>
            <person name="Jacobs-Sera D."/>
            <person name="Hendrix R.W."/>
            <person name="Hatfull G.F."/>
        </authorList>
    </citation>
    <scope>NUCLEOTIDE SEQUENCE [LARGE SCALE GENOMIC DNA]</scope>
    <source>
        <strain evidence="5 6">DSM 27648</strain>
    </source>
</reference>
<evidence type="ECO:0000256" key="2">
    <source>
        <dbReference type="ARBA" id="ARBA00022884"/>
    </source>
</evidence>
<dbReference type="PATRIC" id="fig|1391654.3.peg.11519"/>
<evidence type="ECO:0000256" key="4">
    <source>
        <dbReference type="SAM" id="MobiDB-lite"/>
    </source>
</evidence>
<comment type="similarity">
    <text evidence="3">Belongs to the SmpB family.</text>
</comment>
<dbReference type="Pfam" id="PF01668">
    <property type="entry name" value="SmpB"/>
    <property type="match status" value="1"/>
</dbReference>
<dbReference type="STRING" id="1391654.AKJ09_11349"/>
<dbReference type="InterPro" id="IPR023620">
    <property type="entry name" value="SmpB"/>
</dbReference>
<dbReference type="KEGG" id="llu:AKJ09_11349"/>
<dbReference type="Proteomes" id="UP000064967">
    <property type="component" value="Chromosome"/>
</dbReference>
<keyword evidence="1 3" id="KW-0963">Cytoplasm</keyword>
<dbReference type="CDD" id="cd09294">
    <property type="entry name" value="SmpB"/>
    <property type="match status" value="1"/>
</dbReference>
<feature type="compositionally biased region" description="Basic and acidic residues" evidence="4">
    <location>
        <begin position="137"/>
        <end position="155"/>
    </location>
</feature>
<name>A0A0K1QFY6_9BACT</name>
<dbReference type="NCBIfam" id="NF003843">
    <property type="entry name" value="PRK05422.1"/>
    <property type="match status" value="1"/>
</dbReference>
<dbReference type="SUPFAM" id="SSF74982">
    <property type="entry name" value="Small protein B (SmpB)"/>
    <property type="match status" value="1"/>
</dbReference>
<dbReference type="GO" id="GO:0070929">
    <property type="term" value="P:trans-translation"/>
    <property type="evidence" value="ECO:0007669"/>
    <property type="project" value="UniProtKB-UniRule"/>
</dbReference>
<dbReference type="HAMAP" id="MF_00023">
    <property type="entry name" value="SmpB"/>
    <property type="match status" value="1"/>
</dbReference>
<evidence type="ECO:0000313" key="5">
    <source>
        <dbReference type="EMBL" id="AKV04686.1"/>
    </source>
</evidence>
<dbReference type="Gene3D" id="2.40.280.10">
    <property type="match status" value="1"/>
</dbReference>
<evidence type="ECO:0000256" key="1">
    <source>
        <dbReference type="ARBA" id="ARBA00022490"/>
    </source>
</evidence>
<dbReference type="GO" id="GO:0005829">
    <property type="term" value="C:cytosol"/>
    <property type="evidence" value="ECO:0007669"/>
    <property type="project" value="TreeGrafter"/>
</dbReference>
<organism evidence="5 6">
    <name type="scientific">Labilithrix luteola</name>
    <dbReference type="NCBI Taxonomy" id="1391654"/>
    <lineage>
        <taxon>Bacteria</taxon>
        <taxon>Pseudomonadati</taxon>
        <taxon>Myxococcota</taxon>
        <taxon>Polyangia</taxon>
        <taxon>Polyangiales</taxon>
        <taxon>Labilitrichaceae</taxon>
        <taxon>Labilithrix</taxon>
    </lineage>
</organism>
<dbReference type="AlphaFoldDB" id="A0A0K1QFY6"/>
<dbReference type="OrthoDB" id="9805462at2"/>
<dbReference type="GO" id="GO:0070930">
    <property type="term" value="P:trans-translation-dependent protein tagging"/>
    <property type="evidence" value="ECO:0007669"/>
    <property type="project" value="TreeGrafter"/>
</dbReference>
<dbReference type="RefSeq" id="WP_146655262.1">
    <property type="nucleotide sequence ID" value="NZ_CP012333.1"/>
</dbReference>
<gene>
    <name evidence="3" type="primary">smpB</name>
    <name evidence="5" type="ORF">AKJ09_11349</name>
</gene>
<proteinExistence type="inferred from homology"/>